<accession>A0AAW2DBM9</accession>
<sequence>MGDDLRAERQLLVEKDEQLMVAKEKIKIIAAKAVEAFQQTNEHNTMLFSWYFKGFELLRRYLVKHLVGVDMENLDLEEVDREMTTDEVSQPTALEGDAPETAPVLPPTDEAAPDA</sequence>
<evidence type="ECO:0000256" key="1">
    <source>
        <dbReference type="SAM" id="MobiDB-lite"/>
    </source>
</evidence>
<organism evidence="2 3">
    <name type="scientific">Lithocarpus litseifolius</name>
    <dbReference type="NCBI Taxonomy" id="425828"/>
    <lineage>
        <taxon>Eukaryota</taxon>
        <taxon>Viridiplantae</taxon>
        <taxon>Streptophyta</taxon>
        <taxon>Embryophyta</taxon>
        <taxon>Tracheophyta</taxon>
        <taxon>Spermatophyta</taxon>
        <taxon>Magnoliopsida</taxon>
        <taxon>eudicotyledons</taxon>
        <taxon>Gunneridae</taxon>
        <taxon>Pentapetalae</taxon>
        <taxon>rosids</taxon>
        <taxon>fabids</taxon>
        <taxon>Fagales</taxon>
        <taxon>Fagaceae</taxon>
        <taxon>Lithocarpus</taxon>
    </lineage>
</organism>
<reference evidence="2 3" key="1">
    <citation type="submission" date="2024-01" db="EMBL/GenBank/DDBJ databases">
        <title>A telomere-to-telomere, gap-free genome of sweet tea (Lithocarpus litseifolius).</title>
        <authorList>
            <person name="Zhou J."/>
        </authorList>
    </citation>
    <scope>NUCLEOTIDE SEQUENCE [LARGE SCALE GENOMIC DNA]</scope>
    <source>
        <strain evidence="2">Zhou-2022a</strain>
        <tissue evidence="2">Leaf</tissue>
    </source>
</reference>
<gene>
    <name evidence="2" type="ORF">SO802_008501</name>
</gene>
<evidence type="ECO:0000313" key="3">
    <source>
        <dbReference type="Proteomes" id="UP001459277"/>
    </source>
</evidence>
<proteinExistence type="predicted"/>
<keyword evidence="3" id="KW-1185">Reference proteome</keyword>
<name>A0AAW2DBM9_9ROSI</name>
<protein>
    <submittedName>
        <fullName evidence="2">Uncharacterized protein</fullName>
    </submittedName>
</protein>
<evidence type="ECO:0000313" key="2">
    <source>
        <dbReference type="EMBL" id="KAL0006999.1"/>
    </source>
</evidence>
<comment type="caution">
    <text evidence="2">The sequence shown here is derived from an EMBL/GenBank/DDBJ whole genome shotgun (WGS) entry which is preliminary data.</text>
</comment>
<dbReference type="Proteomes" id="UP001459277">
    <property type="component" value="Unassembled WGS sequence"/>
</dbReference>
<dbReference type="EMBL" id="JAZDWU010000003">
    <property type="protein sequence ID" value="KAL0006999.1"/>
    <property type="molecule type" value="Genomic_DNA"/>
</dbReference>
<feature type="region of interest" description="Disordered" evidence="1">
    <location>
        <begin position="78"/>
        <end position="115"/>
    </location>
</feature>
<dbReference type="AlphaFoldDB" id="A0AAW2DBM9"/>